<dbReference type="Proteomes" id="UP000517187">
    <property type="component" value="Unassembled WGS sequence"/>
</dbReference>
<dbReference type="EMBL" id="JACIIJ010000001">
    <property type="protein sequence ID" value="MBB6219810.1"/>
    <property type="molecule type" value="Genomic_DNA"/>
</dbReference>
<dbReference type="PANTHER" id="PTHR32502:SF2">
    <property type="entry name" value="D-TAGATOSE-1,6-BISPHOSPHATE ALDOLASE SUBUNIT KBAZ"/>
    <property type="match status" value="1"/>
</dbReference>
<dbReference type="Proteomes" id="UP000535276">
    <property type="component" value="Unassembled WGS sequence"/>
</dbReference>
<dbReference type="InterPro" id="IPR012062">
    <property type="entry name" value="GatZ/KbaZ-like"/>
</dbReference>
<sequence length="433" mass="47187">MSGIHQNRAVAFSKLFGERERQLPRGIVSVCSAHPFVIEAALRRASREDRVALVEATCNQVNQEGGYTGMTPTAFKRFIEAIAEKAGLSPKDIIFGGDHLGPNPWRMLRAEEAMSRAEHMVKAYVEAGFEKLHLDTSMGCAGEATSLPDELTAERAARLAKVAEDAARRTGQRPPVYIIGTEVPPPGGAAHAIKALEVTHPDAALKTLAVHRSAFDKAGVPEAMTRVVGMVVQPGVEFGNTNVVFYHSEKARALASTLDRMPDLLFEAHSTDYQTARGLSALVNEGFAILKVGPGLTFALREALYALDAIRTVLAAGNPKDSLPAEMETLMLSQPEHWSDHYHGSGDEVRLQRHFSYSDRIRYYWPESRALSAVDALLDQLPDPIPETLISQYLSRVYPEVIAGRVAPRARDLCLAAIDAALDPYSVATANQP</sequence>
<dbReference type="AlphaFoldDB" id="A0A7W9ZNZ4"/>
<evidence type="ECO:0000313" key="2">
    <source>
        <dbReference type="EMBL" id="MBB6219810.1"/>
    </source>
</evidence>
<dbReference type="Gene3D" id="3.20.20.70">
    <property type="entry name" value="Aldolase class I"/>
    <property type="match status" value="1"/>
</dbReference>
<dbReference type="GO" id="GO:0009401">
    <property type="term" value="P:phosphoenolpyruvate-dependent sugar phosphotransferase system"/>
    <property type="evidence" value="ECO:0007669"/>
    <property type="project" value="TreeGrafter"/>
</dbReference>
<dbReference type="GO" id="GO:0005886">
    <property type="term" value="C:plasma membrane"/>
    <property type="evidence" value="ECO:0007669"/>
    <property type="project" value="TreeGrafter"/>
</dbReference>
<dbReference type="InterPro" id="IPR050303">
    <property type="entry name" value="GatZ_KbaZ_carbometab"/>
</dbReference>
<organism evidence="2 4">
    <name type="scientific">Rhizobium leguminosarum</name>
    <dbReference type="NCBI Taxonomy" id="384"/>
    <lineage>
        <taxon>Bacteria</taxon>
        <taxon>Pseudomonadati</taxon>
        <taxon>Pseudomonadota</taxon>
        <taxon>Alphaproteobacteria</taxon>
        <taxon>Hyphomicrobiales</taxon>
        <taxon>Rhizobiaceae</taxon>
        <taxon>Rhizobium/Agrobacterium group</taxon>
        <taxon>Rhizobium</taxon>
    </lineage>
</organism>
<evidence type="ECO:0000313" key="4">
    <source>
        <dbReference type="Proteomes" id="UP000517187"/>
    </source>
</evidence>
<comment type="pathway">
    <text evidence="1">Carbohydrate metabolism.</text>
</comment>
<comment type="caution">
    <text evidence="2">The sequence shown here is derived from an EMBL/GenBank/DDBJ whole genome shotgun (WGS) entry which is preliminary data.</text>
</comment>
<dbReference type="SUPFAM" id="SSF51569">
    <property type="entry name" value="Aldolase"/>
    <property type="match status" value="1"/>
</dbReference>
<gene>
    <name evidence="2" type="ORF">GGE66_000754</name>
    <name evidence="3" type="ORF">GGI64_004340</name>
</gene>
<protein>
    <submittedName>
        <fullName evidence="2">D-tagatose-1,6-bisphosphate aldolase subunit GatZ/KbaZ</fullName>
    </submittedName>
</protein>
<dbReference type="Pfam" id="PF08013">
    <property type="entry name" value="GatZ_KbaZ-like"/>
    <property type="match status" value="1"/>
</dbReference>
<evidence type="ECO:0000313" key="3">
    <source>
        <dbReference type="EMBL" id="NYJ13259.1"/>
    </source>
</evidence>
<proteinExistence type="predicted"/>
<dbReference type="PIRSF" id="PIRSF009264">
    <property type="entry name" value="TagBP_ald_AgaZ"/>
    <property type="match status" value="1"/>
</dbReference>
<dbReference type="InterPro" id="IPR013785">
    <property type="entry name" value="Aldolase_TIM"/>
</dbReference>
<dbReference type="Gene3D" id="1.10.400.20">
    <property type="entry name" value="putative tagatose 6-phosphate kinase domain like"/>
    <property type="match status" value="1"/>
</dbReference>
<accession>A0A7W9ZNZ4</accession>
<dbReference type="PANTHER" id="PTHR32502">
    <property type="entry name" value="N-ACETYLGALACTOSAMINE PERMEASE II COMPONENT-RELATED"/>
    <property type="match status" value="1"/>
</dbReference>
<evidence type="ECO:0000256" key="1">
    <source>
        <dbReference type="ARBA" id="ARBA00005007"/>
    </source>
</evidence>
<dbReference type="RefSeq" id="WP_003592150.1">
    <property type="nucleotide sequence ID" value="NZ_JACBZV010000007.1"/>
</dbReference>
<dbReference type="GO" id="GO:0005975">
    <property type="term" value="P:carbohydrate metabolic process"/>
    <property type="evidence" value="ECO:0007669"/>
    <property type="project" value="InterPro"/>
</dbReference>
<evidence type="ECO:0000313" key="5">
    <source>
        <dbReference type="Proteomes" id="UP000535276"/>
    </source>
</evidence>
<dbReference type="NCBIfam" id="TIGR02810">
    <property type="entry name" value="agaZ_gatZ"/>
    <property type="match status" value="1"/>
</dbReference>
<dbReference type="EMBL" id="JACBZV010000007">
    <property type="protein sequence ID" value="NYJ13259.1"/>
    <property type="molecule type" value="Genomic_DNA"/>
</dbReference>
<reference evidence="2 4" key="1">
    <citation type="submission" date="2020-08" db="EMBL/GenBank/DDBJ databases">
        <title>Genomic Encyclopedia of Type Strains, Phase IV (KMG-V): Genome sequencing to study the core and pangenomes of soil and plant-associated prokaryotes.</title>
        <authorList>
            <person name="Whitman W."/>
        </authorList>
    </citation>
    <scope>NUCLEOTIDE SEQUENCE [LARGE SCALE GENOMIC DNA]</scope>
    <source>
        <strain evidence="2 4">SEMIA 4011</strain>
        <strain evidence="3 5">SEMIA 4052</strain>
    </source>
</reference>
<name>A0A7W9ZNZ4_RHILE</name>